<protein>
    <recommendedName>
        <fullName evidence="4">MCM C-terminal AAA(+) ATPase domain-containing protein</fullName>
    </recommendedName>
</protein>
<dbReference type="Pfam" id="PF01078">
    <property type="entry name" value="Mg_chelatase"/>
    <property type="match status" value="1"/>
</dbReference>
<evidence type="ECO:0000313" key="6">
    <source>
        <dbReference type="Proteomes" id="UP000245474"/>
    </source>
</evidence>
<evidence type="ECO:0000256" key="1">
    <source>
        <dbReference type="ARBA" id="ARBA00022741"/>
    </source>
</evidence>
<accession>A0A2U2N9E6</accession>
<dbReference type="GO" id="GO:0003677">
    <property type="term" value="F:DNA binding"/>
    <property type="evidence" value="ECO:0007669"/>
    <property type="project" value="InterPro"/>
</dbReference>
<keyword evidence="6" id="KW-1185">Reference proteome</keyword>
<dbReference type="PROSITE" id="PS50051">
    <property type="entry name" value="MCM_2"/>
    <property type="match status" value="1"/>
</dbReference>
<feature type="region of interest" description="Disordered" evidence="3">
    <location>
        <begin position="1"/>
        <end position="32"/>
    </location>
</feature>
<organism evidence="5 6">
    <name type="scientific">Sediminicurvatus halobius</name>
    <dbReference type="NCBI Taxonomy" id="2182432"/>
    <lineage>
        <taxon>Bacteria</taxon>
        <taxon>Pseudomonadati</taxon>
        <taxon>Pseudomonadota</taxon>
        <taxon>Gammaproteobacteria</taxon>
        <taxon>Chromatiales</taxon>
        <taxon>Ectothiorhodospiraceae</taxon>
        <taxon>Sediminicurvatus</taxon>
    </lineage>
</organism>
<feature type="compositionally biased region" description="Basic and acidic residues" evidence="3">
    <location>
        <begin position="23"/>
        <end position="32"/>
    </location>
</feature>
<dbReference type="InterPro" id="IPR025158">
    <property type="entry name" value="Mg_chelat-rel_C"/>
</dbReference>
<keyword evidence="2" id="KW-0067">ATP-binding</keyword>
<dbReference type="EMBL" id="QFFI01000001">
    <property type="protein sequence ID" value="PWG65702.1"/>
    <property type="molecule type" value="Genomic_DNA"/>
</dbReference>
<evidence type="ECO:0000313" key="5">
    <source>
        <dbReference type="EMBL" id="PWG65702.1"/>
    </source>
</evidence>
<name>A0A2U2N9E6_9GAMM</name>
<feature type="domain" description="MCM C-terminal AAA(+) ATPase" evidence="4">
    <location>
        <begin position="109"/>
        <end position="167"/>
    </location>
</feature>
<proteinExistence type="predicted"/>
<dbReference type="InterPro" id="IPR001208">
    <property type="entry name" value="MCM_dom"/>
</dbReference>
<dbReference type="SUPFAM" id="SSF52540">
    <property type="entry name" value="P-loop containing nucleoside triphosphate hydrolases"/>
    <property type="match status" value="1"/>
</dbReference>
<dbReference type="InterPro" id="IPR000523">
    <property type="entry name" value="Mg_chelatse_chII-like_cat_dom"/>
</dbReference>
<dbReference type="InterPro" id="IPR027417">
    <property type="entry name" value="P-loop_NTPase"/>
</dbReference>
<dbReference type="InterPro" id="IPR045006">
    <property type="entry name" value="CHLI-like"/>
</dbReference>
<feature type="compositionally biased region" description="Polar residues" evidence="3">
    <location>
        <begin position="1"/>
        <end position="19"/>
    </location>
</feature>
<gene>
    <name evidence="5" type="ORF">DEM34_00045</name>
</gene>
<keyword evidence="1" id="KW-0547">Nucleotide-binding</keyword>
<reference evidence="5 6" key="1">
    <citation type="submission" date="2018-05" db="EMBL/GenBank/DDBJ databases">
        <title>Spiribacter halobius sp. nov., a moderately halophilic bacterium isolated from marine solar saltern.</title>
        <authorList>
            <person name="Zheng W.-S."/>
            <person name="Lu D.-C."/>
            <person name="Du Z.-J."/>
        </authorList>
    </citation>
    <scope>NUCLEOTIDE SEQUENCE [LARGE SCALE GENOMIC DNA]</scope>
    <source>
        <strain evidence="5 6">E85</strain>
    </source>
</reference>
<evidence type="ECO:0000256" key="2">
    <source>
        <dbReference type="ARBA" id="ARBA00022840"/>
    </source>
</evidence>
<dbReference type="PANTHER" id="PTHR32039">
    <property type="entry name" value="MAGNESIUM-CHELATASE SUBUNIT CHLI"/>
    <property type="match status" value="1"/>
</dbReference>
<evidence type="ECO:0000259" key="4">
    <source>
        <dbReference type="PROSITE" id="PS50051"/>
    </source>
</evidence>
<dbReference type="Pfam" id="PF13335">
    <property type="entry name" value="Mg_chelatase_C"/>
    <property type="match status" value="1"/>
</dbReference>
<dbReference type="GO" id="GO:0005524">
    <property type="term" value="F:ATP binding"/>
    <property type="evidence" value="ECO:0007669"/>
    <property type="project" value="UniProtKB-KW"/>
</dbReference>
<dbReference type="Gene3D" id="3.40.50.300">
    <property type="entry name" value="P-loop containing nucleotide triphosphate hydrolases"/>
    <property type="match status" value="1"/>
</dbReference>
<sequence length="321" mass="34832">MRSGCSITSVTVGSKSTMLRKSHSSEDSNRTDLPRTCACPVTLRRLRPMRRTGPSKSSRRIFCFCLGQSRIPLSSSRGITCAKQCNPLFNSTMIASSTVFYSGGRPRPGEISLAHNGVLFLDELPEFSRAALETLREPLETGAVTISRAAAKLTFPARFQLIAAMNPCPCGHLGDPIEPCRCSPDQVNRYRGRLSGPLLDRVDLQVDVPRLTALELAGSDPGEPSAAVRARVIEARERQLRRDGVPAARLTPAALARSCQPDTAARRLLTEAAERLRLSARAWDRCLRIARTIADLAGADQPGEAHVAEAVSYRERLSAGG</sequence>
<dbReference type="Proteomes" id="UP000245474">
    <property type="component" value="Unassembled WGS sequence"/>
</dbReference>
<evidence type="ECO:0000256" key="3">
    <source>
        <dbReference type="SAM" id="MobiDB-lite"/>
    </source>
</evidence>
<dbReference type="AlphaFoldDB" id="A0A2U2N9E6"/>
<dbReference type="PANTHER" id="PTHR32039:SF7">
    <property type="entry name" value="COMPETENCE PROTEIN COMM"/>
    <property type="match status" value="1"/>
</dbReference>
<comment type="caution">
    <text evidence="5">The sequence shown here is derived from an EMBL/GenBank/DDBJ whole genome shotgun (WGS) entry which is preliminary data.</text>
</comment>
<dbReference type="OrthoDB" id="9813147at2"/>